<keyword evidence="4 7" id="KW-1133">Transmembrane helix</keyword>
<sequence length="540" mass="57193">MTLQASFGAWDWAVIAAYLVTVLLIGAWAARGAGTSGEDLFLAGRSLGVVTVGLSLFASNISSTTLIGVAGAAYGSGISVAHYELMAALVLVFMAVVTIPVFLRARVTTIPQYLERRFGPRHGPTVCRYISALTIFLSIFVDTAGSVYAGVLVLQVLVPGVPFLPACIALAAFAGLYTAAGGLRAVVYTDVLQALVLLAGAGVIGYQVFAQFNFSWAAASASVPADHLSLVRPLDDPDLPWLGVVLGLPVLGFYYWGANQYIMQRVLGARSLQHARGGALLAAGLKLLPLFLMAIPAAFAFSLLPDLPQGDQVFPAQIARFLPAGLAGLVVAGLIAAIMSTIDSTLNASSTLVMVDFVRAEERGWSPRRIVRAGRLATAAFVVIAALWPLAIRDFPGLFNYIQQVFSYAVPPVVAVLLLGMLWRRMDGRAALVALLVGHAGGALILVWRVVALRQGMDDGLPHFTIVAGLTAMLCAAVAWATTMASGPRDSEADHSARALDAGLLWHRADAATPSRGWRDYRWQSLGLVLAVAVTVWVFR</sequence>
<feature type="transmembrane region" description="Helical" evidence="7">
    <location>
        <begin position="405"/>
        <end position="423"/>
    </location>
</feature>
<keyword evidence="5 7" id="KW-0472">Membrane</keyword>
<dbReference type="InterPro" id="IPR038377">
    <property type="entry name" value="Na/Glc_symporter_sf"/>
</dbReference>
<dbReference type="NCBIfam" id="TIGR00813">
    <property type="entry name" value="sss"/>
    <property type="match status" value="1"/>
</dbReference>
<dbReference type="PANTHER" id="PTHR11819:SF195">
    <property type="entry name" value="SODIUM_GLUCOSE COTRANSPORTER 4"/>
    <property type="match status" value="1"/>
</dbReference>
<evidence type="ECO:0000256" key="7">
    <source>
        <dbReference type="SAM" id="Phobius"/>
    </source>
</evidence>
<evidence type="ECO:0000313" key="8">
    <source>
        <dbReference type="EMBL" id="CDN86219.1"/>
    </source>
</evidence>
<dbReference type="AlphaFoldDB" id="A0A1L1PEJ5"/>
<comment type="similarity">
    <text evidence="2 6">Belongs to the sodium:solute symporter (SSF) (TC 2.A.21) family.</text>
</comment>
<evidence type="ECO:0000256" key="5">
    <source>
        <dbReference type="ARBA" id="ARBA00023136"/>
    </source>
</evidence>
<dbReference type="EMBL" id="CCAE010000003">
    <property type="protein sequence ID" value="CDN86219.1"/>
    <property type="molecule type" value="Genomic_DNA"/>
</dbReference>
<feature type="transmembrane region" description="Helical" evidence="7">
    <location>
        <begin position="12"/>
        <end position="30"/>
    </location>
</feature>
<dbReference type="InterPro" id="IPR001734">
    <property type="entry name" value="Na/solute_symporter"/>
</dbReference>
<feature type="transmembrane region" description="Helical" evidence="7">
    <location>
        <begin position="321"/>
        <end position="342"/>
    </location>
</feature>
<dbReference type="GO" id="GO:0005412">
    <property type="term" value="F:D-glucose:sodium symporter activity"/>
    <property type="evidence" value="ECO:0007669"/>
    <property type="project" value="TreeGrafter"/>
</dbReference>
<evidence type="ECO:0000256" key="3">
    <source>
        <dbReference type="ARBA" id="ARBA00022692"/>
    </source>
</evidence>
<comment type="subcellular location">
    <subcellularLocation>
        <location evidence="1">Membrane</location>
        <topology evidence="1">Multi-pass membrane protein</topology>
    </subcellularLocation>
</comment>
<evidence type="ECO:0000256" key="1">
    <source>
        <dbReference type="ARBA" id="ARBA00004141"/>
    </source>
</evidence>
<feature type="transmembrane region" description="Helical" evidence="7">
    <location>
        <begin position="430"/>
        <end position="451"/>
    </location>
</feature>
<feature type="transmembrane region" description="Helical" evidence="7">
    <location>
        <begin position="163"/>
        <end position="183"/>
    </location>
</feature>
<organism evidence="8 9">
    <name type="scientific">Hydrogenophaga intermedia</name>
    <dbReference type="NCBI Taxonomy" id="65786"/>
    <lineage>
        <taxon>Bacteria</taxon>
        <taxon>Pseudomonadati</taxon>
        <taxon>Pseudomonadota</taxon>
        <taxon>Betaproteobacteria</taxon>
        <taxon>Burkholderiales</taxon>
        <taxon>Comamonadaceae</taxon>
        <taxon>Hydrogenophaga</taxon>
    </lineage>
</organism>
<keyword evidence="3 7" id="KW-0812">Transmembrane</keyword>
<name>A0A1L1PEJ5_HYDIT</name>
<feature type="transmembrane region" description="Helical" evidence="7">
    <location>
        <begin position="373"/>
        <end position="393"/>
    </location>
</feature>
<dbReference type="Proteomes" id="UP000028878">
    <property type="component" value="Unassembled WGS sequence"/>
</dbReference>
<reference evidence="9" key="2">
    <citation type="submission" date="2014-11" db="EMBL/GenBank/DDBJ databases">
        <title>Draft genome sequence of Hydrogenophaga intermedia S1.</title>
        <authorList>
            <person name="Gan H.M."/>
            <person name="Chew T.H."/>
            <person name="Stolz A."/>
        </authorList>
    </citation>
    <scope>NUCLEOTIDE SEQUENCE [LARGE SCALE GENOMIC DNA]</scope>
    <source>
        <strain evidence="9">S1</strain>
    </source>
</reference>
<evidence type="ECO:0000256" key="6">
    <source>
        <dbReference type="RuleBase" id="RU362091"/>
    </source>
</evidence>
<feature type="transmembrane region" description="Helical" evidence="7">
    <location>
        <begin position="239"/>
        <end position="257"/>
    </location>
</feature>
<dbReference type="RefSeq" id="WP_035620407.1">
    <property type="nucleotide sequence ID" value="NZ_CCAE010000003.1"/>
</dbReference>
<evidence type="ECO:0000256" key="2">
    <source>
        <dbReference type="ARBA" id="ARBA00006434"/>
    </source>
</evidence>
<keyword evidence="9" id="KW-1185">Reference proteome</keyword>
<feature type="transmembrane region" description="Helical" evidence="7">
    <location>
        <begin position="42"/>
        <end position="73"/>
    </location>
</feature>
<protein>
    <submittedName>
        <fullName evidence="8">Na+/glucose cotransporter</fullName>
    </submittedName>
</protein>
<evidence type="ECO:0000256" key="4">
    <source>
        <dbReference type="ARBA" id="ARBA00022989"/>
    </source>
</evidence>
<feature type="transmembrane region" description="Helical" evidence="7">
    <location>
        <begin position="195"/>
        <end position="219"/>
    </location>
</feature>
<feature type="transmembrane region" description="Helical" evidence="7">
    <location>
        <begin position="126"/>
        <end position="151"/>
    </location>
</feature>
<feature type="transmembrane region" description="Helical" evidence="7">
    <location>
        <begin position="85"/>
        <end position="105"/>
    </location>
</feature>
<dbReference type="Pfam" id="PF00474">
    <property type="entry name" value="SSF"/>
    <property type="match status" value="1"/>
</dbReference>
<feature type="transmembrane region" description="Helical" evidence="7">
    <location>
        <begin position="463"/>
        <end position="481"/>
    </location>
</feature>
<proteinExistence type="inferred from homology"/>
<feature type="transmembrane region" description="Helical" evidence="7">
    <location>
        <begin position="278"/>
        <end position="301"/>
    </location>
</feature>
<dbReference type="GO" id="GO:0005886">
    <property type="term" value="C:plasma membrane"/>
    <property type="evidence" value="ECO:0007669"/>
    <property type="project" value="TreeGrafter"/>
</dbReference>
<dbReference type="PANTHER" id="PTHR11819">
    <property type="entry name" value="SOLUTE CARRIER FAMILY 5"/>
    <property type="match status" value="1"/>
</dbReference>
<evidence type="ECO:0000313" key="9">
    <source>
        <dbReference type="Proteomes" id="UP000028878"/>
    </source>
</evidence>
<gene>
    <name evidence="8" type="ORF">BN948_00620</name>
</gene>
<dbReference type="Gene3D" id="1.20.1730.10">
    <property type="entry name" value="Sodium/glucose cotransporter"/>
    <property type="match status" value="1"/>
</dbReference>
<reference evidence="9" key="1">
    <citation type="submission" date="2014-02" db="EMBL/GenBank/DDBJ databases">
        <authorList>
            <person name="Gan H."/>
        </authorList>
    </citation>
    <scope>NUCLEOTIDE SEQUENCE [LARGE SCALE GENOMIC DNA]</scope>
    <source>
        <strain evidence="9">S1</strain>
    </source>
</reference>
<dbReference type="PROSITE" id="PS50283">
    <property type="entry name" value="NA_SOLUT_SYMP_3"/>
    <property type="match status" value="1"/>
</dbReference>
<accession>A0A1L1PEJ5</accession>